<evidence type="ECO:0000313" key="1">
    <source>
        <dbReference type="EMBL" id="MPN56470.1"/>
    </source>
</evidence>
<reference evidence="1" key="1">
    <citation type="submission" date="2019-08" db="EMBL/GenBank/DDBJ databases">
        <authorList>
            <person name="Kucharzyk K."/>
            <person name="Murdoch R.W."/>
            <person name="Higgins S."/>
            <person name="Loffler F."/>
        </authorList>
    </citation>
    <scope>NUCLEOTIDE SEQUENCE</scope>
</reference>
<comment type="caution">
    <text evidence="1">The sequence shown here is derived from an EMBL/GenBank/DDBJ whole genome shotgun (WGS) entry which is preliminary data.</text>
</comment>
<name>A0A645IZY0_9ZZZZ</name>
<gene>
    <name evidence="1" type="ORF">SDC9_204160</name>
</gene>
<sequence>MLHAIRLIGICIAQPVTTEDKRVFSVSEVIGQLLNLSSGEADDISNSLCAVCAGSLADKR</sequence>
<dbReference type="EMBL" id="VSSQ01126830">
    <property type="protein sequence ID" value="MPN56470.1"/>
    <property type="molecule type" value="Genomic_DNA"/>
</dbReference>
<proteinExistence type="predicted"/>
<dbReference type="AlphaFoldDB" id="A0A645IZY0"/>
<accession>A0A645IZY0</accession>
<organism evidence="1">
    <name type="scientific">bioreactor metagenome</name>
    <dbReference type="NCBI Taxonomy" id="1076179"/>
    <lineage>
        <taxon>unclassified sequences</taxon>
        <taxon>metagenomes</taxon>
        <taxon>ecological metagenomes</taxon>
    </lineage>
</organism>
<protein>
    <submittedName>
        <fullName evidence="1">Uncharacterized protein</fullName>
    </submittedName>
</protein>